<reference evidence="15 16" key="1">
    <citation type="submission" date="2024-09" db="EMBL/GenBank/DDBJ databases">
        <authorList>
            <person name="Sun Q."/>
            <person name="Mori K."/>
        </authorList>
    </citation>
    <scope>NUCLEOTIDE SEQUENCE [LARGE SCALE GENOMIC DNA]</scope>
    <source>
        <strain evidence="15 16">CCM 7706</strain>
    </source>
</reference>
<dbReference type="PROSITE" id="PS51007">
    <property type="entry name" value="CYTC"/>
    <property type="match status" value="1"/>
</dbReference>
<dbReference type="RefSeq" id="WP_379486124.1">
    <property type="nucleotide sequence ID" value="NZ_JBHLWK010000006.1"/>
</dbReference>
<dbReference type="NCBIfam" id="TIGR03075">
    <property type="entry name" value="PQQ_enz_alc_DH"/>
    <property type="match status" value="1"/>
</dbReference>
<dbReference type="Pfam" id="PF01011">
    <property type="entry name" value="PQQ"/>
    <property type="match status" value="2"/>
</dbReference>
<dbReference type="PANTHER" id="PTHR32303">
    <property type="entry name" value="QUINOPROTEIN ALCOHOL DEHYDROGENASE (CYTOCHROME C)"/>
    <property type="match status" value="1"/>
</dbReference>
<feature type="domain" description="Cytochrome c" evidence="14">
    <location>
        <begin position="607"/>
        <end position="685"/>
    </location>
</feature>
<evidence type="ECO:0000256" key="6">
    <source>
        <dbReference type="ARBA" id="ARBA00022729"/>
    </source>
</evidence>
<accession>A0ABV6CRK5</accession>
<evidence type="ECO:0000256" key="10">
    <source>
        <dbReference type="ARBA" id="ARBA00023004"/>
    </source>
</evidence>
<dbReference type="InterPro" id="IPR009056">
    <property type="entry name" value="Cyt_c-like_dom"/>
</dbReference>
<protein>
    <submittedName>
        <fullName evidence="15">PQQ-dependent dehydrogenase, methanol/ethanol family</fullName>
        <ecNumber evidence="15">1.1.2.-</ecNumber>
    </submittedName>
</protein>
<comment type="similarity">
    <text evidence="3">Belongs to the bacterial PQQ dehydrogenase family.</text>
</comment>
<evidence type="ECO:0000256" key="12">
    <source>
        <dbReference type="PROSITE-ProRule" id="PRU00433"/>
    </source>
</evidence>
<keyword evidence="8" id="KW-0634">PQQ</keyword>
<evidence type="ECO:0000256" key="1">
    <source>
        <dbReference type="ARBA" id="ARBA00001913"/>
    </source>
</evidence>
<keyword evidence="5 12" id="KW-0479">Metal-binding</keyword>
<comment type="cofactor">
    <cofactor evidence="1">
        <name>Ca(2+)</name>
        <dbReference type="ChEBI" id="CHEBI:29108"/>
    </cofactor>
</comment>
<dbReference type="InterPro" id="IPR036909">
    <property type="entry name" value="Cyt_c-like_dom_sf"/>
</dbReference>
<keyword evidence="4 12" id="KW-0349">Heme</keyword>
<dbReference type="SUPFAM" id="SSF50998">
    <property type="entry name" value="Quinoprotein alcohol dehydrogenase-like"/>
    <property type="match status" value="1"/>
</dbReference>
<evidence type="ECO:0000256" key="5">
    <source>
        <dbReference type="ARBA" id="ARBA00022723"/>
    </source>
</evidence>
<dbReference type="EMBL" id="JBHLWK010000006">
    <property type="protein sequence ID" value="MFC0203365.1"/>
    <property type="molecule type" value="Genomic_DNA"/>
</dbReference>
<name>A0ABV6CRK5_9SPHN</name>
<dbReference type="Pfam" id="PF13442">
    <property type="entry name" value="Cytochrome_CBB3"/>
    <property type="match status" value="1"/>
</dbReference>
<keyword evidence="7" id="KW-0106">Calcium</keyword>
<dbReference type="SMART" id="SM00564">
    <property type="entry name" value="PQQ"/>
    <property type="match status" value="5"/>
</dbReference>
<feature type="chain" id="PRO_5047223772" evidence="13">
    <location>
        <begin position="23"/>
        <end position="703"/>
    </location>
</feature>
<evidence type="ECO:0000313" key="15">
    <source>
        <dbReference type="EMBL" id="MFC0203365.1"/>
    </source>
</evidence>
<evidence type="ECO:0000256" key="2">
    <source>
        <dbReference type="ARBA" id="ARBA00001931"/>
    </source>
</evidence>
<evidence type="ECO:0000256" key="3">
    <source>
        <dbReference type="ARBA" id="ARBA00008156"/>
    </source>
</evidence>
<sequence length="703" mass="74872">MRSFASALAFLALALGSTAVNGAGPAGPAAAAAAGAGDDWTAVGGASDESGFSRLAQIEAANVARLGLAWSLDLPDEVTLEATPLEVDGTIYFTGSYAKVYAVDAATGKVRWTYDPEVWKHHPEKMVFSFGANRGVAYEMGADGVPRVFAAALDGRLFALDARTGKSLWVVESVPEGALNISTGAPRVMNGKVVIGNGGADFGARGFVSAFDAATGRQLWRFYTTPGSPEQNAGDPAQVAAAKTWGDGFWKTTGGGGTVWNGMTFDAANNRIYIGVGNAGPYDPDKRDPGGKGDNLYTTSIVALDADTGRYLWHYQENPRDSWDYKSTPNMVLGTLPIEGRPRRVLMHAPTNGFFYVLDPDTGKLLNTPGMTTLVTWARGIDPKTGRPIENPDIRYETGLTKLWPGTVGGHNWQPMSFNPLTGYAYIPVQQIGARFSRHGGSESAFNVMGLRLEPIAEREGDGHGFLVAWDPVAQKKAWEVRHPHLWNGGTLTTAGGLVFQGTAQGAFQAWDARSGKPLWTFDAQLGIVGAPISYAVGGRQFVSILVGYGGTTAAYGKFMDVGWKYGRQTRRLLTFALDAKATLPPGEPPSFEIAALDDPALKLDEADVAAGRELSVRCAACHGVGLQATGTPGPDLRESGIALDLASFTELLRSGALIERGMPRFDGLSEAEIRQLHAFIRAKAREALGKRARDDSAPMPKL</sequence>
<dbReference type="InterPro" id="IPR017512">
    <property type="entry name" value="PQQ_MeOH/EtOH_DH"/>
</dbReference>
<evidence type="ECO:0000256" key="13">
    <source>
        <dbReference type="SAM" id="SignalP"/>
    </source>
</evidence>
<dbReference type="InterPro" id="IPR002372">
    <property type="entry name" value="PQQ_rpt_dom"/>
</dbReference>
<proteinExistence type="inferred from homology"/>
<keyword evidence="6 13" id="KW-0732">Signal</keyword>
<dbReference type="Proteomes" id="UP001589798">
    <property type="component" value="Unassembled WGS sequence"/>
</dbReference>
<evidence type="ECO:0000256" key="11">
    <source>
        <dbReference type="ARBA" id="ARBA00023157"/>
    </source>
</evidence>
<gene>
    <name evidence="15" type="ORF">ACFFJC_03665</name>
</gene>
<dbReference type="Gene3D" id="2.140.10.10">
    <property type="entry name" value="Quinoprotein alcohol dehydrogenase-like superfamily"/>
    <property type="match status" value="1"/>
</dbReference>
<evidence type="ECO:0000256" key="8">
    <source>
        <dbReference type="ARBA" id="ARBA00022891"/>
    </source>
</evidence>
<evidence type="ECO:0000313" key="16">
    <source>
        <dbReference type="Proteomes" id="UP001589798"/>
    </source>
</evidence>
<dbReference type="InterPro" id="IPR011047">
    <property type="entry name" value="Quinoprotein_ADH-like_sf"/>
</dbReference>
<comment type="caution">
    <text evidence="15">The sequence shown here is derived from an EMBL/GenBank/DDBJ whole genome shotgun (WGS) entry which is preliminary data.</text>
</comment>
<evidence type="ECO:0000256" key="7">
    <source>
        <dbReference type="ARBA" id="ARBA00022837"/>
    </source>
</evidence>
<keyword evidence="10 12" id="KW-0408">Iron</keyword>
<organism evidence="15 16">
    <name type="scientific">Novosphingobium soli</name>
    <dbReference type="NCBI Taxonomy" id="574956"/>
    <lineage>
        <taxon>Bacteria</taxon>
        <taxon>Pseudomonadati</taxon>
        <taxon>Pseudomonadota</taxon>
        <taxon>Alphaproteobacteria</taxon>
        <taxon>Sphingomonadales</taxon>
        <taxon>Sphingomonadaceae</taxon>
        <taxon>Novosphingobium</taxon>
    </lineage>
</organism>
<keyword evidence="9 15" id="KW-0560">Oxidoreductase</keyword>
<evidence type="ECO:0000256" key="4">
    <source>
        <dbReference type="ARBA" id="ARBA00022617"/>
    </source>
</evidence>
<dbReference type="InterPro" id="IPR018391">
    <property type="entry name" value="PQQ_b-propeller_rpt"/>
</dbReference>
<keyword evidence="11" id="KW-1015">Disulfide bond</keyword>
<dbReference type="GO" id="GO:0016491">
    <property type="term" value="F:oxidoreductase activity"/>
    <property type="evidence" value="ECO:0007669"/>
    <property type="project" value="UniProtKB-KW"/>
</dbReference>
<keyword evidence="16" id="KW-1185">Reference proteome</keyword>
<dbReference type="EC" id="1.1.2.-" evidence="15"/>
<dbReference type="SUPFAM" id="SSF46626">
    <property type="entry name" value="Cytochrome c"/>
    <property type="match status" value="1"/>
</dbReference>
<comment type="cofactor">
    <cofactor evidence="2">
        <name>pyrroloquinoline quinone</name>
        <dbReference type="ChEBI" id="CHEBI:58442"/>
    </cofactor>
</comment>
<evidence type="ECO:0000259" key="14">
    <source>
        <dbReference type="PROSITE" id="PS51007"/>
    </source>
</evidence>
<feature type="signal peptide" evidence="13">
    <location>
        <begin position="1"/>
        <end position="22"/>
    </location>
</feature>
<dbReference type="Gene3D" id="1.10.760.10">
    <property type="entry name" value="Cytochrome c-like domain"/>
    <property type="match status" value="1"/>
</dbReference>
<evidence type="ECO:0000256" key="9">
    <source>
        <dbReference type="ARBA" id="ARBA00023002"/>
    </source>
</evidence>